<keyword evidence="4 5" id="KW-0539">Nucleus</keyword>
<keyword evidence="2 5" id="KW-0238">DNA-binding</keyword>
<dbReference type="Gene3D" id="1.10.10.60">
    <property type="entry name" value="Homeodomain-like"/>
    <property type="match status" value="1"/>
</dbReference>
<dbReference type="GO" id="GO:0005634">
    <property type="term" value="C:nucleus"/>
    <property type="evidence" value="ECO:0007669"/>
    <property type="project" value="UniProtKB-SubCell"/>
</dbReference>
<dbReference type="InterPro" id="IPR017970">
    <property type="entry name" value="Homeobox_CS"/>
</dbReference>
<gene>
    <name evidence="8" type="ORF">PSACC_03435</name>
</gene>
<evidence type="ECO:0000259" key="7">
    <source>
        <dbReference type="PROSITE" id="PS50071"/>
    </source>
</evidence>
<dbReference type="PANTHER" id="PTHR24324:SF5">
    <property type="entry name" value="HEMATOPOIETICALLY-EXPRESSED HOMEOBOX PROTEIN HHEX"/>
    <property type="match status" value="1"/>
</dbReference>
<comment type="caution">
    <text evidence="8">The sequence shown here is derived from an EMBL/GenBank/DDBJ whole genome shotgun (WGS) entry which is preliminary data.</text>
</comment>
<dbReference type="InterPro" id="IPR051000">
    <property type="entry name" value="Homeobox_DNA-bind_prot"/>
</dbReference>
<dbReference type="GO" id="GO:0000981">
    <property type="term" value="F:DNA-binding transcription factor activity, RNA polymerase II-specific"/>
    <property type="evidence" value="ECO:0007669"/>
    <property type="project" value="InterPro"/>
</dbReference>
<dbReference type="STRING" id="1246581.A0A2H9TGD3"/>
<dbReference type="Pfam" id="PF00046">
    <property type="entry name" value="Homeodomain"/>
    <property type="match status" value="1"/>
</dbReference>
<dbReference type="AlphaFoldDB" id="A0A2H9TGD3"/>
<dbReference type="PROSITE" id="PS50071">
    <property type="entry name" value="HOMEOBOX_2"/>
    <property type="match status" value="1"/>
</dbReference>
<evidence type="ECO:0000256" key="2">
    <source>
        <dbReference type="ARBA" id="ARBA00023125"/>
    </source>
</evidence>
<protein>
    <recommendedName>
        <fullName evidence="7">Homeobox domain-containing protein</fullName>
    </recommendedName>
</protein>
<evidence type="ECO:0000256" key="5">
    <source>
        <dbReference type="PROSITE-ProRule" id="PRU00108"/>
    </source>
</evidence>
<evidence type="ECO:0000313" key="9">
    <source>
        <dbReference type="Proteomes" id="UP000240830"/>
    </source>
</evidence>
<keyword evidence="3 5" id="KW-0371">Homeobox</keyword>
<dbReference type="PROSITE" id="PS00027">
    <property type="entry name" value="HOMEOBOX_1"/>
    <property type="match status" value="1"/>
</dbReference>
<dbReference type="InterPro" id="IPR001356">
    <property type="entry name" value="HD"/>
</dbReference>
<dbReference type="GO" id="GO:0030154">
    <property type="term" value="P:cell differentiation"/>
    <property type="evidence" value="ECO:0007669"/>
    <property type="project" value="TreeGrafter"/>
</dbReference>
<name>A0A2H9TGD3_9FUNG</name>
<dbReference type="SMART" id="SM00389">
    <property type="entry name" value="HOX"/>
    <property type="match status" value="1"/>
</dbReference>
<dbReference type="SUPFAM" id="SSF46689">
    <property type="entry name" value="Homeodomain-like"/>
    <property type="match status" value="1"/>
</dbReference>
<keyword evidence="9" id="KW-1185">Reference proteome</keyword>
<dbReference type="OrthoDB" id="6159439at2759"/>
<organism evidence="8 9">
    <name type="scientific">Paramicrosporidium saccamoebae</name>
    <dbReference type="NCBI Taxonomy" id="1246581"/>
    <lineage>
        <taxon>Eukaryota</taxon>
        <taxon>Fungi</taxon>
        <taxon>Fungi incertae sedis</taxon>
        <taxon>Cryptomycota</taxon>
        <taxon>Cryptomycota incertae sedis</taxon>
        <taxon>Paramicrosporidium</taxon>
    </lineage>
</organism>
<dbReference type="InterPro" id="IPR009057">
    <property type="entry name" value="Homeodomain-like_sf"/>
</dbReference>
<feature type="domain" description="Homeobox" evidence="7">
    <location>
        <begin position="2"/>
        <end position="62"/>
    </location>
</feature>
<evidence type="ECO:0000256" key="1">
    <source>
        <dbReference type="ARBA" id="ARBA00004123"/>
    </source>
</evidence>
<proteinExistence type="predicted"/>
<feature type="DNA-binding region" description="Homeobox" evidence="5">
    <location>
        <begin position="4"/>
        <end position="63"/>
    </location>
</feature>
<dbReference type="PANTHER" id="PTHR24324">
    <property type="entry name" value="HOMEOBOX PROTEIN HHEX"/>
    <property type="match status" value="1"/>
</dbReference>
<dbReference type="CDD" id="cd00086">
    <property type="entry name" value="homeodomain"/>
    <property type="match status" value="1"/>
</dbReference>
<evidence type="ECO:0000256" key="6">
    <source>
        <dbReference type="RuleBase" id="RU000682"/>
    </source>
</evidence>
<reference evidence="8 9" key="1">
    <citation type="submission" date="2016-10" db="EMBL/GenBank/DDBJ databases">
        <title>The genome of Paramicrosporidium saccamoebae is the missing link in understanding Cryptomycota and Microsporidia evolution.</title>
        <authorList>
            <person name="Quandt C.A."/>
            <person name="Beaudet D."/>
            <person name="Corsaro D."/>
            <person name="Michel R."/>
            <person name="Corradi N."/>
            <person name="James T."/>
        </authorList>
    </citation>
    <scope>NUCLEOTIDE SEQUENCE [LARGE SCALE GENOMIC DNA]</scope>
    <source>
        <strain evidence="8 9">KSL3</strain>
    </source>
</reference>
<dbReference type="GO" id="GO:0000978">
    <property type="term" value="F:RNA polymerase II cis-regulatory region sequence-specific DNA binding"/>
    <property type="evidence" value="ECO:0007669"/>
    <property type="project" value="TreeGrafter"/>
</dbReference>
<dbReference type="EMBL" id="MTSL01000208">
    <property type="protein sequence ID" value="PJF16759.1"/>
    <property type="molecule type" value="Genomic_DNA"/>
</dbReference>
<evidence type="ECO:0000256" key="3">
    <source>
        <dbReference type="ARBA" id="ARBA00023155"/>
    </source>
</evidence>
<evidence type="ECO:0000313" key="8">
    <source>
        <dbReference type="EMBL" id="PJF16759.1"/>
    </source>
</evidence>
<dbReference type="Proteomes" id="UP000240830">
    <property type="component" value="Unassembled WGS sequence"/>
</dbReference>
<evidence type="ECO:0000256" key="4">
    <source>
        <dbReference type="ARBA" id="ARBA00023242"/>
    </source>
</evidence>
<sequence>MDETIKRRRRLHPHETDFLVRVFEQYPRPTAPMRELIAVRLGMSSRGVQIWFQNRRAKVKRDLAESGQMLMFSPTVDLFAWPSPQSGASMSPPSVPSVEQLEDLLRETPLDAVASDFDFLNAFQ</sequence>
<comment type="subcellular location">
    <subcellularLocation>
        <location evidence="1 5 6">Nucleus</location>
    </subcellularLocation>
</comment>
<accession>A0A2H9TGD3</accession>